<proteinExistence type="predicted"/>
<dbReference type="VEuPathDB" id="FungiDB:CLCR_08721"/>
<dbReference type="STRING" id="86049.A0A1C1CS63"/>
<keyword evidence="3" id="KW-1185">Reference proteome</keyword>
<gene>
    <name evidence="2" type="ORF">CLCR_08721</name>
</gene>
<dbReference type="PANTHER" id="PTHR36223:SF1">
    <property type="entry name" value="TRANSCRIPTION ELONGATION FACTOR EAF N-TERMINAL DOMAIN-CONTAINING PROTEIN"/>
    <property type="match status" value="1"/>
</dbReference>
<dbReference type="VEuPathDB" id="FungiDB:G647_06755"/>
<dbReference type="PANTHER" id="PTHR36223">
    <property type="entry name" value="BETA-LACTAMASE-TYPE TRANSPEPTIDASE FOLD DOMAIN CONTAINING PROTEIN"/>
    <property type="match status" value="1"/>
</dbReference>
<evidence type="ECO:0000259" key="1">
    <source>
        <dbReference type="Pfam" id="PF25534"/>
    </source>
</evidence>
<feature type="domain" description="DUF7918" evidence="1">
    <location>
        <begin position="7"/>
        <end position="236"/>
    </location>
</feature>
<sequence>MAIMDKVRVSIVSGRQQLREHDQPNDDPSSIGADELEWPLVTKVKYIEAIADAKFTIKCEVKPGFRFGSANCLDFDIWVDGQNIMGPMCPKSLVKSSRYGWTENYSGEDFWTGTTWARRPFRWSNLVTTDSSYTAEETEKYHNIGTIQVEVWRCWEEEVAPKESRKVYDTVESVPEKIVKGAALDMCTKLGSPVVNKKEHSDLSCKTTKIDEEPCAVFIFKYRSKGALQSLGILERPASPEPLEERDVETLSRDELKELARRLKVCIDRGWSRIDTDYGLQASREAQKVKIKQEKVEANVAQLAELKRVREDRDDEDDEVEFLSQRPVKKVCSIGGIID</sequence>
<organism evidence="2 3">
    <name type="scientific">Cladophialophora carrionii</name>
    <dbReference type="NCBI Taxonomy" id="86049"/>
    <lineage>
        <taxon>Eukaryota</taxon>
        <taxon>Fungi</taxon>
        <taxon>Dikarya</taxon>
        <taxon>Ascomycota</taxon>
        <taxon>Pezizomycotina</taxon>
        <taxon>Eurotiomycetes</taxon>
        <taxon>Chaetothyriomycetidae</taxon>
        <taxon>Chaetothyriales</taxon>
        <taxon>Herpotrichiellaceae</taxon>
        <taxon>Cladophialophora</taxon>
    </lineage>
</organism>
<dbReference type="OrthoDB" id="3364132at2759"/>
<accession>A0A1C1CS63</accession>
<name>A0A1C1CS63_9EURO</name>
<comment type="caution">
    <text evidence="2">The sequence shown here is derived from an EMBL/GenBank/DDBJ whole genome shotgun (WGS) entry which is preliminary data.</text>
</comment>
<dbReference type="AlphaFoldDB" id="A0A1C1CS63"/>
<dbReference type="Proteomes" id="UP000094526">
    <property type="component" value="Unassembled WGS sequence"/>
</dbReference>
<dbReference type="InterPro" id="IPR057678">
    <property type="entry name" value="DUF7918"/>
</dbReference>
<evidence type="ECO:0000313" key="3">
    <source>
        <dbReference type="Proteomes" id="UP000094526"/>
    </source>
</evidence>
<protein>
    <recommendedName>
        <fullName evidence="1">DUF7918 domain-containing protein</fullName>
    </recommendedName>
</protein>
<dbReference type="EMBL" id="LGRB01000009">
    <property type="protein sequence ID" value="OCT51329.1"/>
    <property type="molecule type" value="Genomic_DNA"/>
</dbReference>
<dbReference type="Pfam" id="PF25534">
    <property type="entry name" value="DUF7918"/>
    <property type="match status" value="1"/>
</dbReference>
<evidence type="ECO:0000313" key="2">
    <source>
        <dbReference type="EMBL" id="OCT51329.1"/>
    </source>
</evidence>
<reference evidence="3" key="1">
    <citation type="submission" date="2015-07" db="EMBL/GenBank/DDBJ databases">
        <authorList>
            <person name="Teixeira M.M."/>
            <person name="Souza R.C."/>
            <person name="Almeida L.G."/>
            <person name="Vicente V.A."/>
            <person name="de Hoog S."/>
            <person name="Bocca A.L."/>
            <person name="de Almeida S.R."/>
            <person name="Vasconcelos A.T."/>
            <person name="Felipe M.S."/>
        </authorList>
    </citation>
    <scope>NUCLEOTIDE SEQUENCE [LARGE SCALE GENOMIC DNA]</scope>
    <source>
        <strain evidence="3">KSF</strain>
    </source>
</reference>